<sequence length="366" mass="39318">MLTELTKDLWVRASSTYRPSQLPLVEKKPSRRRCRSDKHLTTLTTHRSLLHTTATSTMAFPPLSSSMRSPGLRKVAAGSESVQTISTSSTHSLGTRGAVPSIEPKVEHGLCQSAFGDESPPPFGPPQKALRRRLKLSFVCRSNAILAGVALFLGVSQATLGVLLSVPSYATRDPATLELKTEAALWLLDGACTCFSSLALNGLLSEVCLHASALTRNKGEHSRLAIILARMGYDASARNYLDVRAEWHGAVADVLEILGVFFLGLSAFPLAAGIGFNFVGLKTYMLTGISSDLVTLGEYLLALASIYGVGCLLYLHLPSAFDEVISGGRTEHHSTGPLRPGVRRAVRSSEHFELEQNASTEDSSLA</sequence>
<keyword evidence="1" id="KW-1133">Transmembrane helix</keyword>
<evidence type="ECO:0000313" key="3">
    <source>
        <dbReference type="Proteomes" id="UP000076761"/>
    </source>
</evidence>
<proteinExistence type="predicted"/>
<feature type="transmembrane region" description="Helical" evidence="1">
    <location>
        <begin position="254"/>
        <end position="279"/>
    </location>
</feature>
<gene>
    <name evidence="2" type="ORF">NEOLEDRAFT_666175</name>
</gene>
<dbReference type="AlphaFoldDB" id="A0A165QDT4"/>
<name>A0A165QDT4_9AGAM</name>
<keyword evidence="3" id="KW-1185">Reference proteome</keyword>
<keyword evidence="1" id="KW-0472">Membrane</keyword>
<evidence type="ECO:0000313" key="2">
    <source>
        <dbReference type="EMBL" id="KZT22288.1"/>
    </source>
</evidence>
<organism evidence="2 3">
    <name type="scientific">Neolentinus lepideus HHB14362 ss-1</name>
    <dbReference type="NCBI Taxonomy" id="1314782"/>
    <lineage>
        <taxon>Eukaryota</taxon>
        <taxon>Fungi</taxon>
        <taxon>Dikarya</taxon>
        <taxon>Basidiomycota</taxon>
        <taxon>Agaricomycotina</taxon>
        <taxon>Agaricomycetes</taxon>
        <taxon>Gloeophyllales</taxon>
        <taxon>Gloeophyllaceae</taxon>
        <taxon>Neolentinus</taxon>
    </lineage>
</organism>
<dbReference type="InParanoid" id="A0A165QDT4"/>
<accession>A0A165QDT4</accession>
<keyword evidence="1" id="KW-0812">Transmembrane</keyword>
<feature type="transmembrane region" description="Helical" evidence="1">
    <location>
        <begin position="138"/>
        <end position="163"/>
    </location>
</feature>
<dbReference type="OrthoDB" id="10613747at2759"/>
<reference evidence="2 3" key="1">
    <citation type="journal article" date="2016" name="Mol. Biol. Evol.">
        <title>Comparative Genomics of Early-Diverging Mushroom-Forming Fungi Provides Insights into the Origins of Lignocellulose Decay Capabilities.</title>
        <authorList>
            <person name="Nagy L.G."/>
            <person name="Riley R."/>
            <person name="Tritt A."/>
            <person name="Adam C."/>
            <person name="Daum C."/>
            <person name="Floudas D."/>
            <person name="Sun H."/>
            <person name="Yadav J.S."/>
            <person name="Pangilinan J."/>
            <person name="Larsson K.H."/>
            <person name="Matsuura K."/>
            <person name="Barry K."/>
            <person name="Labutti K."/>
            <person name="Kuo R."/>
            <person name="Ohm R.A."/>
            <person name="Bhattacharya S.S."/>
            <person name="Shirouzu T."/>
            <person name="Yoshinaga Y."/>
            <person name="Martin F.M."/>
            <person name="Grigoriev I.V."/>
            <person name="Hibbett D.S."/>
        </authorList>
    </citation>
    <scope>NUCLEOTIDE SEQUENCE [LARGE SCALE GENOMIC DNA]</scope>
    <source>
        <strain evidence="2 3">HHB14362 ss-1</strain>
    </source>
</reference>
<protein>
    <submittedName>
        <fullName evidence="2">Uncharacterized protein</fullName>
    </submittedName>
</protein>
<feature type="transmembrane region" description="Helical" evidence="1">
    <location>
        <begin position="299"/>
        <end position="317"/>
    </location>
</feature>
<dbReference type="Proteomes" id="UP000076761">
    <property type="component" value="Unassembled WGS sequence"/>
</dbReference>
<dbReference type="EMBL" id="KV425597">
    <property type="protein sequence ID" value="KZT22288.1"/>
    <property type="molecule type" value="Genomic_DNA"/>
</dbReference>
<evidence type="ECO:0000256" key="1">
    <source>
        <dbReference type="SAM" id="Phobius"/>
    </source>
</evidence>